<evidence type="ECO:0000313" key="1">
    <source>
        <dbReference type="EMBL" id="OGF41700.1"/>
    </source>
</evidence>
<accession>A0A1F5TRV5</accession>
<dbReference type="AlphaFoldDB" id="A0A1F5TRV5"/>
<protein>
    <submittedName>
        <fullName evidence="1">Uncharacterized protein</fullName>
    </submittedName>
</protein>
<name>A0A1F5TRV5_9BACT</name>
<evidence type="ECO:0000313" key="2">
    <source>
        <dbReference type="Proteomes" id="UP000177579"/>
    </source>
</evidence>
<dbReference type="Proteomes" id="UP000177579">
    <property type="component" value="Unassembled WGS sequence"/>
</dbReference>
<dbReference type="EMBL" id="MFGO01000006">
    <property type="protein sequence ID" value="OGF41700.1"/>
    <property type="molecule type" value="Genomic_DNA"/>
</dbReference>
<comment type="caution">
    <text evidence="1">The sequence shown here is derived from an EMBL/GenBank/DDBJ whole genome shotgun (WGS) entry which is preliminary data.</text>
</comment>
<gene>
    <name evidence="1" type="ORF">A2531_06050</name>
</gene>
<proteinExistence type="predicted"/>
<organism evidence="1 2">
    <name type="scientific">Candidatus Falkowbacteria bacterium RIFOXYD2_FULL_34_120</name>
    <dbReference type="NCBI Taxonomy" id="1798007"/>
    <lineage>
        <taxon>Bacteria</taxon>
        <taxon>Candidatus Falkowiibacteriota</taxon>
    </lineage>
</organism>
<sequence length="106" mass="11270">MGGGLGNVARERINHGRPCAGNAGRSVPYKTPLFKHSSIGGWPRENCAGELSVSTIFLFFVDNPSARVSLGTGTALVFYNFYNFRLSGQMTITGLGAASQNSKLLS</sequence>
<reference evidence="1 2" key="1">
    <citation type="journal article" date="2016" name="Nat. Commun.">
        <title>Thousands of microbial genomes shed light on interconnected biogeochemical processes in an aquifer system.</title>
        <authorList>
            <person name="Anantharaman K."/>
            <person name="Brown C.T."/>
            <person name="Hug L.A."/>
            <person name="Sharon I."/>
            <person name="Castelle C.J."/>
            <person name="Probst A.J."/>
            <person name="Thomas B.C."/>
            <person name="Singh A."/>
            <person name="Wilkins M.J."/>
            <person name="Karaoz U."/>
            <person name="Brodie E.L."/>
            <person name="Williams K.H."/>
            <person name="Hubbard S.S."/>
            <person name="Banfield J.F."/>
        </authorList>
    </citation>
    <scope>NUCLEOTIDE SEQUENCE [LARGE SCALE GENOMIC DNA]</scope>
</reference>